<evidence type="ECO:0000313" key="5">
    <source>
        <dbReference type="EMBL" id="KWK75253.1"/>
    </source>
</evidence>
<dbReference type="InterPro" id="IPR008638">
    <property type="entry name" value="FhaB/CdiA-like_TPS"/>
</dbReference>
<name>A0A108CIN2_9BURK</name>
<dbReference type="InterPro" id="IPR012334">
    <property type="entry name" value="Pectin_lyas_fold"/>
</dbReference>
<dbReference type="Gene3D" id="2.160.20.110">
    <property type="match status" value="2"/>
</dbReference>
<comment type="subcellular location">
    <subcellularLocation>
        <location evidence="1">Secreted</location>
    </subcellularLocation>
</comment>
<feature type="domain" description="Filamentous haemagglutinin FhaB/tRNA nuclease CdiA-like TPS" evidence="4">
    <location>
        <begin position="50"/>
        <end position="164"/>
    </location>
</feature>
<dbReference type="Pfam" id="PF05860">
    <property type="entry name" value="TPS"/>
    <property type="match status" value="1"/>
</dbReference>
<comment type="caution">
    <text evidence="5">The sequence shown here is derived from an EMBL/GenBank/DDBJ whole genome shotgun (WGS) entry which is preliminary data.</text>
</comment>
<dbReference type="InterPro" id="IPR024973">
    <property type="entry name" value="ESPR"/>
</dbReference>
<dbReference type="EMBL" id="LPLU01000085">
    <property type="protein sequence ID" value="KWK75253.1"/>
    <property type="molecule type" value="Genomic_DNA"/>
</dbReference>
<dbReference type="InterPro" id="IPR011493">
    <property type="entry name" value="GLUG"/>
</dbReference>
<evidence type="ECO:0000256" key="1">
    <source>
        <dbReference type="ARBA" id="ARBA00004613"/>
    </source>
</evidence>
<dbReference type="PANTHER" id="PTHR12338:SF8">
    <property type="entry name" value="HEME_HEMOPEXIN-BINDING PROTEIN"/>
    <property type="match status" value="1"/>
</dbReference>
<evidence type="ECO:0000256" key="2">
    <source>
        <dbReference type="ARBA" id="ARBA00022525"/>
    </source>
</evidence>
<dbReference type="SUPFAM" id="SSF51126">
    <property type="entry name" value="Pectin lyase-like"/>
    <property type="match status" value="1"/>
</dbReference>
<dbReference type="Pfam" id="PF07581">
    <property type="entry name" value="Glug"/>
    <property type="match status" value="1"/>
</dbReference>
<dbReference type="GO" id="GO:0005576">
    <property type="term" value="C:extracellular region"/>
    <property type="evidence" value="ECO:0007669"/>
    <property type="project" value="UniProtKB-SubCell"/>
</dbReference>
<dbReference type="Proteomes" id="UP000065504">
    <property type="component" value="Unassembled WGS sequence"/>
</dbReference>
<evidence type="ECO:0000313" key="6">
    <source>
        <dbReference type="Proteomes" id="UP000065504"/>
    </source>
</evidence>
<evidence type="ECO:0000256" key="3">
    <source>
        <dbReference type="ARBA" id="ARBA00022729"/>
    </source>
</evidence>
<gene>
    <name evidence="5" type="ORF">WM16_01205</name>
</gene>
<keyword evidence="2" id="KW-0964">Secreted</keyword>
<dbReference type="SMART" id="SM00912">
    <property type="entry name" value="Haemagg_act"/>
    <property type="match status" value="1"/>
</dbReference>
<reference evidence="5 6" key="1">
    <citation type="submission" date="2015-11" db="EMBL/GenBank/DDBJ databases">
        <title>Expanding the genomic diversity of Burkholderia species for the development of highly accurate diagnostics.</title>
        <authorList>
            <person name="Sahl J."/>
            <person name="Keim P."/>
            <person name="Wagner D."/>
        </authorList>
    </citation>
    <scope>NUCLEOTIDE SEQUENCE [LARGE SCALE GENOMIC DNA]</scope>
    <source>
        <strain evidence="5 6">MSMB782WGS</strain>
    </source>
</reference>
<accession>A0A108CIN2</accession>
<dbReference type="PANTHER" id="PTHR12338">
    <property type="entry name" value="AUTOTRANSPORTER"/>
    <property type="match status" value="1"/>
</dbReference>
<dbReference type="InterPro" id="IPR050909">
    <property type="entry name" value="Bact_Autotransporter_VF"/>
</dbReference>
<protein>
    <submittedName>
        <fullName evidence="5">Filamentous hemagglutinin</fullName>
    </submittedName>
</protein>
<organism evidence="5 6">
    <name type="scientific">Burkholderia ubonensis</name>
    <dbReference type="NCBI Taxonomy" id="101571"/>
    <lineage>
        <taxon>Bacteria</taxon>
        <taxon>Pseudomonadati</taxon>
        <taxon>Pseudomonadota</taxon>
        <taxon>Betaproteobacteria</taxon>
        <taxon>Burkholderiales</taxon>
        <taxon>Burkholderiaceae</taxon>
        <taxon>Burkholderia</taxon>
        <taxon>Burkholderia cepacia complex</taxon>
    </lineage>
</organism>
<dbReference type="Pfam" id="PF13018">
    <property type="entry name" value="ESPR"/>
    <property type="match status" value="1"/>
</dbReference>
<sequence>MNKTYALVWNHAQGCWNAVGETARRRGKSGGSKLVAAGAVSLLGLAALPAHALPTGHAVVAGQADIATSVDGKTMSINQRSDKLITNWQDFGVAGGERVSFHQPGSSSIALNRVIGTHGSQIDGRIDANGKVFLVNPNGVMFGTGSQVNVGSLVASTQNLTDADFLAGNYRFAGTSAASVINAGNITAADGGSVALLGARVSNTGVIQAKMGRIALGAGHAFKVNFDGSDLLSVQVEGSAVDAQASNGGLLKADGGEVLMTARAAGDLLNAVVNNTGTIEARGLSNHGGRITLDGGTVLAGGTLDASAAAGQGGVVATRGADVRIADDAKVDTRGANGRSGTWKIDTANARVADDANATIGADTLSRNLGTTHVALTDTAGDLSIEGPVNWSSDHTLSLASQLGGVKLQGALNARGSRAGLEVNAAKRIDIDSPLALTGANAALALNSRDGHALNGDAAVTLSGANASFSANGQAYRVIHNVDQLRAVDADLNGRYVLGNAIKGRGTFRSIGGNAAFAGTFDGLGNTVSGLSVYNSAPSVGLFAANVGTIANLTLDSVSARGTANYGIGPVMVGSLVGANIQGTLSNVHARNVSVTSGGSPANVAGGLVGLNLSGTIDRASVSGRVEGDRYTTALGGLVGENVTSPDARLGNARIARSHADASVSIQAAGTSPDIGRNGIGGLVGFNSGDIRDSSSNGAVSVASVDAAVGGLAGRNAGTIGGSDASGRVAAGTASAAGALVGINSGAIAASHASGGVTAGARSAAGGLVGRNDGRVSASSASGSVSAGANGTAGGLVGMNGGRVEHGNASGAVSALASSDAGGLIGRNTGTVESSQAKGTVSAGADSNAGGLVGTHARGSIVQSDASGSVNSGARAKIGGLVGLNGGTISRSSSSGTVSGGVNATLGGIVGTDFGRTQASSTTSRIAYTQGYGQRYGALAGLAMTSMQGNTASGDAAQVPLVGTRFGSF</sequence>
<dbReference type="InterPro" id="IPR011050">
    <property type="entry name" value="Pectin_lyase_fold/virulence"/>
</dbReference>
<dbReference type="AlphaFoldDB" id="A0A108CIN2"/>
<keyword evidence="3" id="KW-0732">Signal</keyword>
<dbReference type="Gene3D" id="2.160.20.10">
    <property type="entry name" value="Single-stranded right-handed beta-helix, Pectin lyase-like"/>
    <property type="match status" value="1"/>
</dbReference>
<evidence type="ECO:0000259" key="4">
    <source>
        <dbReference type="SMART" id="SM00912"/>
    </source>
</evidence>
<dbReference type="RefSeq" id="WP_060234878.1">
    <property type="nucleotide sequence ID" value="NZ_LPLU01000085.1"/>
</dbReference>
<proteinExistence type="predicted"/>
<dbReference type="NCBIfam" id="TIGR01901">
    <property type="entry name" value="adhes_NPXG"/>
    <property type="match status" value="1"/>
</dbReference>